<feature type="transmembrane region" description="Helical" evidence="1">
    <location>
        <begin position="186"/>
        <end position="210"/>
    </location>
</feature>
<sequence>MYSIPRAGVRRTLLMLLRPLIHVNFILGTCPFVISSSGEISCPLKYFNIARFLLITSVFFTFACTAVVKLMCSLYTDEEVTPFWNSESKHGFVLAKCVDIACGFYANLIPFVFLCLASIKRNEILRFFDVMADYSKGINGFGDLPHVKKVTNRLYILHGSFGIATSLLLAVRYFTNASYGPAAMVLSFWNGINPIIIIWTTSLFSIYLSFAKTAVMAFIEVACITQATCFCKVIDNLLAYLNEMMSYWNTRFLELPLTGSILHHHPQRNPDPVPITNGGKSRKIQMDFENYLQQIRNYNDEQELSHLGSIDNPKSGKKQRQFLEYSPLRDLTPGQQMVHAIDTFQSVQNMQTAANGLFGFVLALNVGLMIFMCVVLKYMLIWNFGMLKRNAGAGGGVETPSYLGSYNASFPTKNSTMDVAHIVNSPTEWTMFALFDICYFFRLLVLIVSLGNVHCRSLKFNSRLTRAFLQAQKIIDSLDFQGSSNKMFRGRPVLTPSEANMILAFITENSANPMAFSAAGLFVFSRNLILVIMSIIVTYLVFLLQV</sequence>
<protein>
    <recommendedName>
        <fullName evidence="4">Gustatory receptor</fullName>
    </recommendedName>
</protein>
<dbReference type="EMBL" id="CAXLJM020000069">
    <property type="protein sequence ID" value="CAL8125282.1"/>
    <property type="molecule type" value="Genomic_DNA"/>
</dbReference>
<feature type="transmembrane region" description="Helical" evidence="1">
    <location>
        <begin position="52"/>
        <end position="71"/>
    </location>
</feature>
<feature type="transmembrane region" description="Helical" evidence="1">
    <location>
        <begin position="154"/>
        <end position="174"/>
    </location>
</feature>
<gene>
    <name evidence="2" type="ORF">ODALV1_LOCUS20914</name>
</gene>
<keyword evidence="3" id="KW-1185">Reference proteome</keyword>
<reference evidence="2 3" key="1">
    <citation type="submission" date="2024-08" db="EMBL/GenBank/DDBJ databases">
        <authorList>
            <person name="Cucini C."/>
            <person name="Frati F."/>
        </authorList>
    </citation>
    <scope>NUCLEOTIDE SEQUENCE [LARGE SCALE GENOMIC DNA]</scope>
</reference>
<feature type="transmembrane region" description="Helical" evidence="1">
    <location>
        <begin position="523"/>
        <end position="544"/>
    </location>
</feature>
<feature type="transmembrane region" description="Helical" evidence="1">
    <location>
        <begin position="429"/>
        <end position="453"/>
    </location>
</feature>
<accession>A0ABP1RDF1</accession>
<evidence type="ECO:0000256" key="1">
    <source>
        <dbReference type="SAM" id="Phobius"/>
    </source>
</evidence>
<name>A0ABP1RDF1_9HEXA</name>
<keyword evidence="1" id="KW-1133">Transmembrane helix</keyword>
<evidence type="ECO:0000313" key="3">
    <source>
        <dbReference type="Proteomes" id="UP001642540"/>
    </source>
</evidence>
<proteinExistence type="predicted"/>
<organism evidence="2 3">
    <name type="scientific">Orchesella dallaii</name>
    <dbReference type="NCBI Taxonomy" id="48710"/>
    <lineage>
        <taxon>Eukaryota</taxon>
        <taxon>Metazoa</taxon>
        <taxon>Ecdysozoa</taxon>
        <taxon>Arthropoda</taxon>
        <taxon>Hexapoda</taxon>
        <taxon>Collembola</taxon>
        <taxon>Entomobryomorpha</taxon>
        <taxon>Entomobryoidea</taxon>
        <taxon>Orchesellidae</taxon>
        <taxon>Orchesellinae</taxon>
        <taxon>Orchesella</taxon>
    </lineage>
</organism>
<keyword evidence="1" id="KW-0472">Membrane</keyword>
<comment type="caution">
    <text evidence="2">The sequence shown here is derived from an EMBL/GenBank/DDBJ whole genome shotgun (WGS) entry which is preliminary data.</text>
</comment>
<dbReference type="Proteomes" id="UP001642540">
    <property type="component" value="Unassembled WGS sequence"/>
</dbReference>
<evidence type="ECO:0008006" key="4">
    <source>
        <dbReference type="Google" id="ProtNLM"/>
    </source>
</evidence>
<keyword evidence="1" id="KW-0812">Transmembrane</keyword>
<feature type="transmembrane region" description="Helical" evidence="1">
    <location>
        <begin position="357"/>
        <end position="380"/>
    </location>
</feature>
<feature type="transmembrane region" description="Helical" evidence="1">
    <location>
        <begin position="91"/>
        <end position="117"/>
    </location>
</feature>
<evidence type="ECO:0000313" key="2">
    <source>
        <dbReference type="EMBL" id="CAL8125282.1"/>
    </source>
</evidence>
<feature type="transmembrane region" description="Helical" evidence="1">
    <location>
        <begin position="20"/>
        <end position="40"/>
    </location>
</feature>